<dbReference type="Proteomes" id="UP000199159">
    <property type="component" value="Unassembled WGS sequence"/>
</dbReference>
<evidence type="ECO:0000313" key="2">
    <source>
        <dbReference type="Proteomes" id="UP000199159"/>
    </source>
</evidence>
<organism evidence="1 2">
    <name type="scientific">Litchfieldia salsa</name>
    <dbReference type="NCBI Taxonomy" id="930152"/>
    <lineage>
        <taxon>Bacteria</taxon>
        <taxon>Bacillati</taxon>
        <taxon>Bacillota</taxon>
        <taxon>Bacilli</taxon>
        <taxon>Bacillales</taxon>
        <taxon>Bacillaceae</taxon>
        <taxon>Litchfieldia</taxon>
    </lineage>
</organism>
<evidence type="ECO:0000313" key="1">
    <source>
        <dbReference type="EMBL" id="SDP09785.1"/>
    </source>
</evidence>
<dbReference type="EMBL" id="FNJU01000001">
    <property type="protein sequence ID" value="SDP09785.1"/>
    <property type="molecule type" value="Genomic_DNA"/>
</dbReference>
<sequence>MYSLRTFLGEVVSDRIGGKVVEKSLRRGIRDQSGGRSSREVLDARCQRPLEWEKKFEKSLRRGVRDQSGGRSCREVLDAECQWQDYQLSNDRKSNTPIKLDQGKNERTTTLLYF</sequence>
<protein>
    <submittedName>
        <fullName evidence="1">Uncharacterized protein</fullName>
    </submittedName>
</protein>
<gene>
    <name evidence="1" type="ORF">SAMN05216565_101507</name>
</gene>
<dbReference type="AlphaFoldDB" id="A0A1H0PYJ2"/>
<accession>A0A1H0PYJ2</accession>
<keyword evidence="2" id="KW-1185">Reference proteome</keyword>
<name>A0A1H0PYJ2_9BACI</name>
<proteinExistence type="predicted"/>
<reference evidence="2" key="1">
    <citation type="submission" date="2016-10" db="EMBL/GenBank/DDBJ databases">
        <authorList>
            <person name="Varghese N."/>
            <person name="Submissions S."/>
        </authorList>
    </citation>
    <scope>NUCLEOTIDE SEQUENCE [LARGE SCALE GENOMIC DNA]</scope>
    <source>
        <strain evidence="2">IBRC-M10078</strain>
    </source>
</reference>